<gene>
    <name evidence="2" type="ORF">J1C48_06880</name>
</gene>
<evidence type="ECO:0000313" key="3">
    <source>
        <dbReference type="Proteomes" id="UP000664122"/>
    </source>
</evidence>
<comment type="caution">
    <text evidence="2">The sequence shown here is derived from an EMBL/GenBank/DDBJ whole genome shotgun (WGS) entry which is preliminary data.</text>
</comment>
<evidence type="ECO:0000256" key="1">
    <source>
        <dbReference type="SAM" id="MobiDB-lite"/>
    </source>
</evidence>
<evidence type="ECO:0000313" key="2">
    <source>
        <dbReference type="EMBL" id="MBO0662293.1"/>
    </source>
</evidence>
<dbReference type="EMBL" id="JAFMPP010000004">
    <property type="protein sequence ID" value="MBO0662293.1"/>
    <property type="molecule type" value="Genomic_DNA"/>
</dbReference>
<reference evidence="2" key="1">
    <citation type="submission" date="2021-03" db="EMBL/GenBank/DDBJ databases">
        <title>Whole genome sequence of Jiella sp. CQZ9-1.</title>
        <authorList>
            <person name="Tuo L."/>
        </authorList>
    </citation>
    <scope>NUCLEOTIDE SEQUENCE</scope>
    <source>
        <strain evidence="2">CQZ9-1</strain>
    </source>
</reference>
<dbReference type="Proteomes" id="UP000664122">
    <property type="component" value="Unassembled WGS sequence"/>
</dbReference>
<sequence length="136" mass="14580">MSSTVMPTSRAANARAVIQRLCAAVGFERSDVDQAEGCDVVDAPIVLGDGISLIGDGRDDDFSRRRTSSPDDLQVDPGPHAAKENVDRLYNAAMAAGGTTAMDLSDREDEALGSFGDATERRVRAFGAEDPWRNHR</sequence>
<name>A0A939FYE6_9HYPH</name>
<feature type="region of interest" description="Disordered" evidence="1">
    <location>
        <begin position="54"/>
        <end position="81"/>
    </location>
</feature>
<protein>
    <submittedName>
        <fullName evidence="2">Uncharacterized protein</fullName>
    </submittedName>
</protein>
<dbReference type="RefSeq" id="WP_207257049.1">
    <property type="nucleotide sequence ID" value="NZ_JAFMPP010000004.1"/>
</dbReference>
<proteinExistence type="predicted"/>
<dbReference type="AlphaFoldDB" id="A0A939FYE6"/>
<accession>A0A939FYE6</accession>
<organism evidence="2 3">
    <name type="scientific">Jiella flava</name>
    <dbReference type="NCBI Taxonomy" id="2816857"/>
    <lineage>
        <taxon>Bacteria</taxon>
        <taxon>Pseudomonadati</taxon>
        <taxon>Pseudomonadota</taxon>
        <taxon>Alphaproteobacteria</taxon>
        <taxon>Hyphomicrobiales</taxon>
        <taxon>Aurantimonadaceae</taxon>
        <taxon>Jiella</taxon>
    </lineage>
</organism>
<keyword evidence="3" id="KW-1185">Reference proteome</keyword>